<name>A0ABD5WT89_9EURY</name>
<dbReference type="Pfam" id="PF13185">
    <property type="entry name" value="GAF_2"/>
    <property type="match status" value="1"/>
</dbReference>
<accession>A0ABD5WT89</accession>
<dbReference type="InterPro" id="IPR036390">
    <property type="entry name" value="WH_DNA-bd_sf"/>
</dbReference>
<evidence type="ECO:0000256" key="3">
    <source>
        <dbReference type="SAM" id="MobiDB-lite"/>
    </source>
</evidence>
<feature type="domain" description="PAC" evidence="4">
    <location>
        <begin position="132"/>
        <end position="184"/>
    </location>
</feature>
<dbReference type="SUPFAM" id="SSF46785">
    <property type="entry name" value="Winged helix' DNA-binding domain"/>
    <property type="match status" value="1"/>
</dbReference>
<dbReference type="Proteomes" id="UP001596388">
    <property type="component" value="Unassembled WGS sequence"/>
</dbReference>
<dbReference type="AlphaFoldDB" id="A0ABD5WT89"/>
<dbReference type="InterPro" id="IPR000700">
    <property type="entry name" value="PAS-assoc_C"/>
</dbReference>
<dbReference type="InterPro" id="IPR035965">
    <property type="entry name" value="PAS-like_dom_sf"/>
</dbReference>
<dbReference type="InterPro" id="IPR029016">
    <property type="entry name" value="GAF-like_dom_sf"/>
</dbReference>
<keyword evidence="6" id="KW-1185">Reference proteome</keyword>
<dbReference type="Gene3D" id="3.30.450.40">
    <property type="match status" value="2"/>
</dbReference>
<gene>
    <name evidence="5" type="ORF">ACFQKD_05140</name>
</gene>
<dbReference type="SUPFAM" id="SSF55785">
    <property type="entry name" value="PYP-like sensor domain (PAS domain)"/>
    <property type="match status" value="1"/>
</dbReference>
<dbReference type="InterPro" id="IPR007050">
    <property type="entry name" value="HTH_bacterioopsin"/>
</dbReference>
<keyword evidence="2" id="KW-0804">Transcription</keyword>
<dbReference type="InterPro" id="IPR013656">
    <property type="entry name" value="PAS_4"/>
</dbReference>
<dbReference type="PROSITE" id="PS50113">
    <property type="entry name" value="PAC"/>
    <property type="match status" value="1"/>
</dbReference>
<dbReference type="PANTHER" id="PTHR34236">
    <property type="entry name" value="DIMETHYL SULFOXIDE REDUCTASE TRANSCRIPTIONAL ACTIVATOR"/>
    <property type="match status" value="1"/>
</dbReference>
<dbReference type="Pfam" id="PF15915">
    <property type="entry name" value="BAT"/>
    <property type="match status" value="1"/>
</dbReference>
<organism evidence="5 6">
    <name type="scientific">Halobaculum marinum</name>
    <dbReference type="NCBI Taxonomy" id="3031996"/>
    <lineage>
        <taxon>Archaea</taxon>
        <taxon>Methanobacteriati</taxon>
        <taxon>Methanobacteriota</taxon>
        <taxon>Stenosarchaea group</taxon>
        <taxon>Halobacteria</taxon>
        <taxon>Halobacteriales</taxon>
        <taxon>Haloferacaceae</taxon>
        <taxon>Halobaculum</taxon>
    </lineage>
</organism>
<proteinExistence type="predicted"/>
<dbReference type="Pfam" id="PF08448">
    <property type="entry name" value="PAS_4"/>
    <property type="match status" value="1"/>
</dbReference>
<feature type="region of interest" description="Disordered" evidence="3">
    <location>
        <begin position="44"/>
        <end position="63"/>
    </location>
</feature>
<evidence type="ECO:0000313" key="6">
    <source>
        <dbReference type="Proteomes" id="UP001596388"/>
    </source>
</evidence>
<protein>
    <submittedName>
        <fullName evidence="5">Bacterio-opsin activator domain-containing protein</fullName>
    </submittedName>
</protein>
<dbReference type="GeneID" id="79269425"/>
<evidence type="ECO:0000259" key="4">
    <source>
        <dbReference type="PROSITE" id="PS50113"/>
    </source>
</evidence>
<dbReference type="EMBL" id="JBHTAG010000002">
    <property type="protein sequence ID" value="MFC7096685.1"/>
    <property type="molecule type" value="Genomic_DNA"/>
</dbReference>
<dbReference type="PANTHER" id="PTHR34236:SF1">
    <property type="entry name" value="DIMETHYL SULFOXIDE REDUCTASE TRANSCRIPTIONAL ACTIVATOR"/>
    <property type="match status" value="1"/>
</dbReference>
<dbReference type="SUPFAM" id="SSF55781">
    <property type="entry name" value="GAF domain-like"/>
    <property type="match status" value="2"/>
</dbReference>
<dbReference type="RefSeq" id="WP_276238852.1">
    <property type="nucleotide sequence ID" value="NZ_CP119989.1"/>
</dbReference>
<dbReference type="Pfam" id="PF01590">
    <property type="entry name" value="GAF"/>
    <property type="match status" value="1"/>
</dbReference>
<evidence type="ECO:0000256" key="2">
    <source>
        <dbReference type="ARBA" id="ARBA00023163"/>
    </source>
</evidence>
<reference evidence="5 6" key="1">
    <citation type="journal article" date="2019" name="Int. J. Syst. Evol. Microbiol.">
        <title>The Global Catalogue of Microorganisms (GCM) 10K type strain sequencing project: providing services to taxonomists for standard genome sequencing and annotation.</title>
        <authorList>
            <consortium name="The Broad Institute Genomics Platform"/>
            <consortium name="The Broad Institute Genome Sequencing Center for Infectious Disease"/>
            <person name="Wu L."/>
            <person name="Ma J."/>
        </authorList>
    </citation>
    <scope>NUCLEOTIDE SEQUENCE [LARGE SCALE GENOMIC DNA]</scope>
    <source>
        <strain evidence="5 6">DT55</strain>
    </source>
</reference>
<dbReference type="Pfam" id="PF04967">
    <property type="entry name" value="HTH_10"/>
    <property type="match status" value="1"/>
</dbReference>
<dbReference type="SMART" id="SM00065">
    <property type="entry name" value="GAF"/>
    <property type="match status" value="2"/>
</dbReference>
<dbReference type="InterPro" id="IPR003018">
    <property type="entry name" value="GAF"/>
</dbReference>
<dbReference type="Gene3D" id="3.30.450.20">
    <property type="entry name" value="PAS domain"/>
    <property type="match status" value="1"/>
</dbReference>
<sequence length="758" mass="83355">MTTPEVADRLGVGRRTVYARLERLADAGRVETKKVGAGGRVWWRPVDRDGPSESEGSEFDPGATKRQYRTVLEHFPNGAIALVDQDLRYTSFGGTPEGDADVTRHDLVGEPLREGLPPSLGQVVIPGYERALDGETATYEATVDDAVYQFHFYPVRDDDGTVIEALGMSQEVTARTRYHEQLEARLRQQEAVAALGQRALDYDDLDDLFAEATRLVADVLDDDYCKVLDLHSEREELLLREGVGWDDGIVGSATVSAVENDSQAAHTLATEGPVIVEDLHEETRFSGPDLLTSHDVRSGISTIIGSVESPWGILGVHDTEPAELSDHDAAFVQSVANVLASSIERWHHEREIGRNRRQLTALNSVNRVVRQITEAVIDRSTREAIESATCERLAVSESYDFAWVGVADAASKEIRVRAESGGDGYLEDTRITVDPDDERGNGPAGRAYRTGEIQFTHDAATDPQMEPWREQFDEHGWRSAATIPIVHGETVYGVLAVYTERAEAFVGHEREVIGNLGEVVGHAIASVERKRALLSDEVVELEFLVEDVFGPTGIDAPADPVHIHNAVPLDDSEYLVFGRTTATGVETFEMLVDTHPQYDRLAVQSDGDDRRFEVAVSDLPVLSTLAAMGGAIERAVIEDGDFRVTIQLSPTTDARQLIGAMRETYPGVSLLRREQVSRVNEGVDAAIPALTDRQQTALVTAYHAGYFSWPRDATAEEVATALDIAAPTLHQHLRKGQQKVFDAVFDDRDPDPVDVPER</sequence>
<dbReference type="InterPro" id="IPR031803">
    <property type="entry name" value="BAT_GAF/HTH-assoc"/>
</dbReference>
<keyword evidence="1" id="KW-0805">Transcription regulation</keyword>
<evidence type="ECO:0000256" key="1">
    <source>
        <dbReference type="ARBA" id="ARBA00023015"/>
    </source>
</evidence>
<comment type="caution">
    <text evidence="5">The sequence shown here is derived from an EMBL/GenBank/DDBJ whole genome shotgun (WGS) entry which is preliminary data.</text>
</comment>
<evidence type="ECO:0000313" key="5">
    <source>
        <dbReference type="EMBL" id="MFC7096685.1"/>
    </source>
</evidence>